<comment type="subcellular location">
    <subcellularLocation>
        <location evidence="1">Membrane</location>
        <topology evidence="1">Single-pass membrane protein</topology>
    </subcellularLocation>
</comment>
<comment type="function">
    <text evidence="6">Has immunoglobulin-binding and hemagglutination properties, and can bind to mannose. Essential for virulence. May be involved in LPS biosynthesis or polysaccharide transport.</text>
</comment>
<keyword evidence="7" id="KW-0472">Membrane</keyword>
<keyword evidence="5" id="KW-0430">Lectin</keyword>
<evidence type="ECO:0000256" key="3">
    <source>
        <dbReference type="ARBA" id="ARBA00020552"/>
    </source>
</evidence>
<keyword evidence="7" id="KW-0812">Transmembrane</keyword>
<proteinExistence type="inferred from homology"/>
<keyword evidence="7" id="KW-1133">Transmembrane helix</keyword>
<evidence type="ECO:0000256" key="5">
    <source>
        <dbReference type="ARBA" id="ARBA00022734"/>
    </source>
</evidence>
<dbReference type="Pfam" id="PF07886">
    <property type="entry name" value="BA14K"/>
    <property type="match status" value="1"/>
</dbReference>
<evidence type="ECO:0000313" key="9">
    <source>
        <dbReference type="Proteomes" id="UP000185109"/>
    </source>
</evidence>
<gene>
    <name evidence="8" type="ORF">AM571_CH03669</name>
</gene>
<evidence type="ECO:0000256" key="4">
    <source>
        <dbReference type="ARBA" id="ARBA00022475"/>
    </source>
</evidence>
<evidence type="ECO:0000256" key="6">
    <source>
        <dbReference type="ARBA" id="ARBA00025321"/>
    </source>
</evidence>
<evidence type="ECO:0000256" key="1">
    <source>
        <dbReference type="ARBA" id="ARBA00004167"/>
    </source>
</evidence>
<reference evidence="8 9" key="1">
    <citation type="submission" date="2016-09" db="EMBL/GenBank/DDBJ databases">
        <title>The complete genome sequences of Rhizobium gallicum, symbiovars gallicum and phaseoli, symbionts associated to common bean (Phaseolus vulgaris).</title>
        <authorList>
            <person name="Bustos P."/>
            <person name="Santamaria R.I."/>
            <person name="Perez-Carrascal O.M."/>
            <person name="Juarez S."/>
            <person name="Lozano L."/>
            <person name="Martinez-Flores I."/>
            <person name="Martinez-Romero E."/>
            <person name="Cevallos M."/>
            <person name="Romero D."/>
            <person name="Davila G."/>
            <person name="Gonzalez V."/>
        </authorList>
    </citation>
    <scope>NUCLEOTIDE SEQUENCE [LARGE SCALE GENOMIC DNA]</scope>
    <source>
        <strain evidence="8 9">8C-3</strain>
    </source>
</reference>
<evidence type="ECO:0000256" key="7">
    <source>
        <dbReference type="SAM" id="Phobius"/>
    </source>
</evidence>
<evidence type="ECO:0000313" key="8">
    <source>
        <dbReference type="EMBL" id="APO76460.1"/>
    </source>
</evidence>
<feature type="transmembrane region" description="Helical" evidence="7">
    <location>
        <begin position="102"/>
        <end position="120"/>
    </location>
</feature>
<dbReference type="GO" id="GO:0030246">
    <property type="term" value="F:carbohydrate binding"/>
    <property type="evidence" value="ECO:0007669"/>
    <property type="project" value="UniProtKB-KW"/>
</dbReference>
<dbReference type="GO" id="GO:0016020">
    <property type="term" value="C:membrane"/>
    <property type="evidence" value="ECO:0007669"/>
    <property type="project" value="UniProtKB-SubCell"/>
</dbReference>
<comment type="similarity">
    <text evidence="2">Belongs to the BA14k family.</text>
</comment>
<evidence type="ECO:0000256" key="2">
    <source>
        <dbReference type="ARBA" id="ARBA00010270"/>
    </source>
</evidence>
<name>A0A1L5P8J5_RHIET</name>
<dbReference type="AlphaFoldDB" id="A0A1L5P8J5"/>
<dbReference type="InterPro" id="IPR012413">
    <property type="entry name" value="BA14K"/>
</dbReference>
<protein>
    <recommendedName>
        <fullName evidence="3">Lectin-like protein BA14k</fullName>
    </recommendedName>
</protein>
<accession>A0A1L5P8J5</accession>
<dbReference type="Proteomes" id="UP000185109">
    <property type="component" value="Chromosome"/>
</dbReference>
<dbReference type="EMBL" id="CP017241">
    <property type="protein sequence ID" value="APO76460.1"/>
    <property type="molecule type" value="Genomic_DNA"/>
</dbReference>
<sequence length="167" mass="18644">MEKVGDWMKKTGPLLIAIATVFSGVAPAQAMPISEIRVTDLSALGVDLVHHKPGHYGGPPHARGYNRYSGTRYSAGPRSGYYNGYRGYRYNRDGYHRHSDGWWYPLAAFGTGLIIGGAIASPPRPAYSNSNSAHVDWCYSRYRSYSAYDNSFQPYYGPRQPCVSPYY</sequence>
<keyword evidence="4" id="KW-1003">Cell membrane</keyword>
<organism evidence="8 9">
    <name type="scientific">Rhizobium etli 8C-3</name>
    <dbReference type="NCBI Taxonomy" id="538025"/>
    <lineage>
        <taxon>Bacteria</taxon>
        <taxon>Pseudomonadati</taxon>
        <taxon>Pseudomonadota</taxon>
        <taxon>Alphaproteobacteria</taxon>
        <taxon>Hyphomicrobiales</taxon>
        <taxon>Rhizobiaceae</taxon>
        <taxon>Rhizobium/Agrobacterium group</taxon>
        <taxon>Rhizobium</taxon>
    </lineage>
</organism>